<dbReference type="Proteomes" id="UP000002706">
    <property type="component" value="Chromosome"/>
</dbReference>
<accession>Q3ABU3</accession>
<evidence type="ECO:0000313" key="2">
    <source>
        <dbReference type="Proteomes" id="UP000002706"/>
    </source>
</evidence>
<sequence length="36" mass="4419">MFFHFKTSFYLKKIITYLGKDVLKKFYLDGKLRNNT</sequence>
<dbReference type="AlphaFoldDB" id="Q3ABU3"/>
<organism evidence="1 2">
    <name type="scientific">Carboxydothermus hydrogenoformans (strain ATCC BAA-161 / DSM 6008 / Z-2901)</name>
    <dbReference type="NCBI Taxonomy" id="246194"/>
    <lineage>
        <taxon>Bacteria</taxon>
        <taxon>Bacillati</taxon>
        <taxon>Bacillota</taxon>
        <taxon>Clostridia</taxon>
        <taxon>Thermoanaerobacterales</taxon>
        <taxon>Thermoanaerobacteraceae</taxon>
        <taxon>Carboxydothermus</taxon>
    </lineage>
</organism>
<gene>
    <name evidence="1" type="ordered locus">CHY_1562</name>
</gene>
<reference evidence="1 2" key="1">
    <citation type="journal article" date="2005" name="PLoS Genet.">
        <title>Life in hot carbon monoxide: the complete genome sequence of Carboxydothermus hydrogenoformans Z-2901.</title>
        <authorList>
            <person name="Wu M."/>
            <person name="Ren Q."/>
            <person name="Durkin A.S."/>
            <person name="Daugherty S.C."/>
            <person name="Brinkac L.M."/>
            <person name="Dodson R.J."/>
            <person name="Madupu R."/>
            <person name="Sullivan S.A."/>
            <person name="Kolonay J.F."/>
            <person name="Haft D.H."/>
            <person name="Nelson W.C."/>
            <person name="Tallon L.J."/>
            <person name="Jones K.M."/>
            <person name="Ulrich L.E."/>
            <person name="Gonzalez J.M."/>
            <person name="Zhulin I.B."/>
            <person name="Robb F.T."/>
            <person name="Eisen J.A."/>
        </authorList>
    </citation>
    <scope>NUCLEOTIDE SEQUENCE [LARGE SCALE GENOMIC DNA]</scope>
    <source>
        <strain evidence="2">ATCC BAA-161 / DSM 6008 / Z-2901</strain>
    </source>
</reference>
<keyword evidence="2" id="KW-1185">Reference proteome</keyword>
<dbReference type="HOGENOM" id="CLU_3355223_0_0_9"/>
<evidence type="ECO:0000313" key="1">
    <source>
        <dbReference type="EMBL" id="ABB14436.1"/>
    </source>
</evidence>
<proteinExistence type="predicted"/>
<dbReference type="EMBL" id="CP000141">
    <property type="protein sequence ID" value="ABB14436.1"/>
    <property type="molecule type" value="Genomic_DNA"/>
</dbReference>
<dbReference type="InParanoid" id="Q3ABU3"/>
<dbReference type="STRING" id="246194.CHY_1562"/>
<dbReference type="KEGG" id="chy:CHY_1562"/>
<name>Q3ABU3_CARHZ</name>
<protein>
    <submittedName>
        <fullName evidence="1">Uncharacterized protein</fullName>
    </submittedName>
</protein>